<keyword evidence="2" id="KW-0732">Signal</keyword>
<comment type="caution">
    <text evidence="3">The sequence shown here is derived from an EMBL/GenBank/DDBJ whole genome shotgun (WGS) entry which is preliminary data.</text>
</comment>
<dbReference type="EMBL" id="MU860005">
    <property type="protein sequence ID" value="KAK4242718.1"/>
    <property type="molecule type" value="Genomic_DNA"/>
</dbReference>
<evidence type="ECO:0000313" key="4">
    <source>
        <dbReference type="Proteomes" id="UP001303760"/>
    </source>
</evidence>
<accession>A0AAN7HHS3</accession>
<name>A0AAN7HHS3_9PEZI</name>
<feature type="compositionally biased region" description="Polar residues" evidence="1">
    <location>
        <begin position="146"/>
        <end position="157"/>
    </location>
</feature>
<gene>
    <name evidence="3" type="ORF">C8A03DRAFT_29149</name>
</gene>
<feature type="compositionally biased region" description="Low complexity" evidence="1">
    <location>
        <begin position="216"/>
        <end position="259"/>
    </location>
</feature>
<reference evidence="3" key="2">
    <citation type="submission" date="2023-05" db="EMBL/GenBank/DDBJ databases">
        <authorList>
            <consortium name="Lawrence Berkeley National Laboratory"/>
            <person name="Steindorff A."/>
            <person name="Hensen N."/>
            <person name="Bonometti L."/>
            <person name="Westerberg I."/>
            <person name="Brannstrom I.O."/>
            <person name="Guillou S."/>
            <person name="Cros-Aarteil S."/>
            <person name="Calhoun S."/>
            <person name="Haridas S."/>
            <person name="Kuo A."/>
            <person name="Mondo S."/>
            <person name="Pangilinan J."/>
            <person name="Riley R."/>
            <person name="Labutti K."/>
            <person name="Andreopoulos B."/>
            <person name="Lipzen A."/>
            <person name="Chen C."/>
            <person name="Yanf M."/>
            <person name="Daum C."/>
            <person name="Ng V."/>
            <person name="Clum A."/>
            <person name="Ohm R."/>
            <person name="Martin F."/>
            <person name="Silar P."/>
            <person name="Natvig D."/>
            <person name="Lalanne C."/>
            <person name="Gautier V."/>
            <person name="Ament-Velasquez S.L."/>
            <person name="Kruys A."/>
            <person name="Hutchinson M.I."/>
            <person name="Powell A.J."/>
            <person name="Barry K."/>
            <person name="Miller A.N."/>
            <person name="Grigoriev I.V."/>
            <person name="Debuchy R."/>
            <person name="Gladieux P."/>
            <person name="Thoren M.H."/>
            <person name="Johannesson H."/>
        </authorList>
    </citation>
    <scope>NUCLEOTIDE SEQUENCE</scope>
    <source>
        <strain evidence="3">CBS 532.94</strain>
    </source>
</reference>
<feature type="signal peptide" evidence="2">
    <location>
        <begin position="1"/>
        <end position="20"/>
    </location>
</feature>
<keyword evidence="4" id="KW-1185">Reference proteome</keyword>
<evidence type="ECO:0000313" key="3">
    <source>
        <dbReference type="EMBL" id="KAK4242718.1"/>
    </source>
</evidence>
<evidence type="ECO:0000256" key="1">
    <source>
        <dbReference type="SAM" id="MobiDB-lite"/>
    </source>
</evidence>
<evidence type="ECO:0000256" key="2">
    <source>
        <dbReference type="SAM" id="SignalP"/>
    </source>
</evidence>
<proteinExistence type="predicted"/>
<reference evidence="3" key="1">
    <citation type="journal article" date="2023" name="Mol. Phylogenet. Evol.">
        <title>Genome-scale phylogeny and comparative genomics of the fungal order Sordariales.</title>
        <authorList>
            <person name="Hensen N."/>
            <person name="Bonometti L."/>
            <person name="Westerberg I."/>
            <person name="Brannstrom I.O."/>
            <person name="Guillou S."/>
            <person name="Cros-Aarteil S."/>
            <person name="Calhoun S."/>
            <person name="Haridas S."/>
            <person name="Kuo A."/>
            <person name="Mondo S."/>
            <person name="Pangilinan J."/>
            <person name="Riley R."/>
            <person name="LaButti K."/>
            <person name="Andreopoulos B."/>
            <person name="Lipzen A."/>
            <person name="Chen C."/>
            <person name="Yan M."/>
            <person name="Daum C."/>
            <person name="Ng V."/>
            <person name="Clum A."/>
            <person name="Steindorff A."/>
            <person name="Ohm R.A."/>
            <person name="Martin F."/>
            <person name="Silar P."/>
            <person name="Natvig D.O."/>
            <person name="Lalanne C."/>
            <person name="Gautier V."/>
            <person name="Ament-Velasquez S.L."/>
            <person name="Kruys A."/>
            <person name="Hutchinson M.I."/>
            <person name="Powell A.J."/>
            <person name="Barry K."/>
            <person name="Miller A.N."/>
            <person name="Grigoriev I.V."/>
            <person name="Debuchy R."/>
            <person name="Gladieux P."/>
            <person name="Hiltunen Thoren M."/>
            <person name="Johannesson H."/>
        </authorList>
    </citation>
    <scope>NUCLEOTIDE SEQUENCE</scope>
    <source>
        <strain evidence="3">CBS 532.94</strain>
    </source>
</reference>
<sequence length="389" mass="36791">MKSHMPSLAAVLGALSLAQAAAYERRQEQATSSQNIASGFLNIINRLGGPQTVTETVRQTITVGGGGAVGAWTNATGIVTVTVTAAASTVTLCPPGQVGGAVDGVPTSGSVSAAPGGAAGSTLPAAHGGVGVSTIPVPADAIKTSAAGSQPATSQPPISQPAVSDPAVSQPAASQPPASSETAATSSSLTPLPSQGETSQSGLVPPPGLSTATSGSTVASEPTATSESTAASEPTATSESTTASEPTATSESAATSVTSLAMSTSVETQSGAAGSTSLPIVGAPISDSSAATSASTLAPLPALASSLSNTLILPGTGNAAPPTPISVPGAFGGSPGMIPISSAAAATSSPTTPAVANAANAGPTIDVSGLTLTSKLTLGNLAPTPAPRF</sequence>
<dbReference type="Proteomes" id="UP001303760">
    <property type="component" value="Unassembled WGS sequence"/>
</dbReference>
<feature type="region of interest" description="Disordered" evidence="1">
    <location>
        <begin position="145"/>
        <end position="261"/>
    </location>
</feature>
<organism evidence="3 4">
    <name type="scientific">Achaetomium macrosporum</name>
    <dbReference type="NCBI Taxonomy" id="79813"/>
    <lineage>
        <taxon>Eukaryota</taxon>
        <taxon>Fungi</taxon>
        <taxon>Dikarya</taxon>
        <taxon>Ascomycota</taxon>
        <taxon>Pezizomycotina</taxon>
        <taxon>Sordariomycetes</taxon>
        <taxon>Sordariomycetidae</taxon>
        <taxon>Sordariales</taxon>
        <taxon>Chaetomiaceae</taxon>
        <taxon>Achaetomium</taxon>
    </lineage>
</organism>
<dbReference type="AlphaFoldDB" id="A0AAN7HHS3"/>
<feature type="compositionally biased region" description="Low complexity" evidence="1">
    <location>
        <begin position="161"/>
        <end position="195"/>
    </location>
</feature>
<feature type="chain" id="PRO_5042877485" evidence="2">
    <location>
        <begin position="21"/>
        <end position="389"/>
    </location>
</feature>
<protein>
    <submittedName>
        <fullName evidence="3">Uncharacterized protein</fullName>
    </submittedName>
</protein>